<evidence type="ECO:0000256" key="6">
    <source>
        <dbReference type="ARBA" id="ARBA00022989"/>
    </source>
</evidence>
<evidence type="ECO:0000256" key="9">
    <source>
        <dbReference type="ARBA" id="ARBA00023033"/>
    </source>
</evidence>
<keyword evidence="7 12" id="KW-0560">Oxidoreductase</keyword>
<dbReference type="FunFam" id="1.10.630.10:FF:000026">
    <property type="entry name" value="Cytochrome P450 82C4"/>
    <property type="match status" value="1"/>
</dbReference>
<evidence type="ECO:0000256" key="12">
    <source>
        <dbReference type="RuleBase" id="RU000461"/>
    </source>
</evidence>
<dbReference type="GO" id="GO:0005506">
    <property type="term" value="F:iron ion binding"/>
    <property type="evidence" value="ECO:0007669"/>
    <property type="project" value="InterPro"/>
</dbReference>
<reference evidence="14 15" key="1">
    <citation type="submission" date="2024-01" db="EMBL/GenBank/DDBJ databases">
        <authorList>
            <person name="Waweru B."/>
        </authorList>
    </citation>
    <scope>NUCLEOTIDE SEQUENCE [LARGE SCALE GENOMIC DNA]</scope>
</reference>
<feature type="transmembrane region" description="Helical" evidence="13">
    <location>
        <begin position="6"/>
        <end position="22"/>
    </location>
</feature>
<dbReference type="InterPro" id="IPR017972">
    <property type="entry name" value="Cyt_P450_CS"/>
</dbReference>
<evidence type="ECO:0000256" key="11">
    <source>
        <dbReference type="PIRSR" id="PIRSR602401-1"/>
    </source>
</evidence>
<organism evidence="14 15">
    <name type="scientific">Dovyalis caffra</name>
    <dbReference type="NCBI Taxonomy" id="77055"/>
    <lineage>
        <taxon>Eukaryota</taxon>
        <taxon>Viridiplantae</taxon>
        <taxon>Streptophyta</taxon>
        <taxon>Embryophyta</taxon>
        <taxon>Tracheophyta</taxon>
        <taxon>Spermatophyta</taxon>
        <taxon>Magnoliopsida</taxon>
        <taxon>eudicotyledons</taxon>
        <taxon>Gunneridae</taxon>
        <taxon>Pentapetalae</taxon>
        <taxon>rosids</taxon>
        <taxon>fabids</taxon>
        <taxon>Malpighiales</taxon>
        <taxon>Salicaceae</taxon>
        <taxon>Flacourtieae</taxon>
        <taxon>Dovyalis</taxon>
    </lineage>
</organism>
<dbReference type="GO" id="GO:0016705">
    <property type="term" value="F:oxidoreductase activity, acting on paired donors, with incorporation or reduction of molecular oxygen"/>
    <property type="evidence" value="ECO:0007669"/>
    <property type="project" value="InterPro"/>
</dbReference>
<comment type="cofactor">
    <cofactor evidence="11">
        <name>heme</name>
        <dbReference type="ChEBI" id="CHEBI:30413"/>
    </cofactor>
</comment>
<evidence type="ECO:0000256" key="4">
    <source>
        <dbReference type="ARBA" id="ARBA00022692"/>
    </source>
</evidence>
<dbReference type="PRINTS" id="PR00463">
    <property type="entry name" value="EP450I"/>
</dbReference>
<accession>A0AAV1RL94</accession>
<protein>
    <recommendedName>
        <fullName evidence="16">Cytochrome P450</fullName>
    </recommendedName>
</protein>
<evidence type="ECO:0008006" key="16">
    <source>
        <dbReference type="Google" id="ProtNLM"/>
    </source>
</evidence>
<evidence type="ECO:0000256" key="1">
    <source>
        <dbReference type="ARBA" id="ARBA00004167"/>
    </source>
</evidence>
<dbReference type="GO" id="GO:0004497">
    <property type="term" value="F:monooxygenase activity"/>
    <property type="evidence" value="ECO:0007669"/>
    <property type="project" value="UniProtKB-KW"/>
</dbReference>
<dbReference type="PANTHER" id="PTHR47947:SF1">
    <property type="entry name" value="CYTOCHROME P450 82E3"/>
    <property type="match status" value="1"/>
</dbReference>
<feature type="transmembrane region" description="Helical" evidence="13">
    <location>
        <begin position="223"/>
        <end position="242"/>
    </location>
</feature>
<dbReference type="PROSITE" id="PS00086">
    <property type="entry name" value="CYTOCHROME_P450"/>
    <property type="match status" value="1"/>
</dbReference>
<name>A0AAV1RL94_9ROSI</name>
<keyword evidence="4 13" id="KW-0812">Transmembrane</keyword>
<evidence type="ECO:0000256" key="7">
    <source>
        <dbReference type="ARBA" id="ARBA00023002"/>
    </source>
</evidence>
<evidence type="ECO:0000256" key="8">
    <source>
        <dbReference type="ARBA" id="ARBA00023004"/>
    </source>
</evidence>
<dbReference type="Pfam" id="PF00067">
    <property type="entry name" value="p450"/>
    <property type="match status" value="1"/>
</dbReference>
<evidence type="ECO:0000256" key="5">
    <source>
        <dbReference type="ARBA" id="ARBA00022723"/>
    </source>
</evidence>
<evidence type="ECO:0000256" key="2">
    <source>
        <dbReference type="ARBA" id="ARBA00010617"/>
    </source>
</evidence>
<dbReference type="Gene3D" id="1.10.630.10">
    <property type="entry name" value="Cytochrome P450"/>
    <property type="match status" value="1"/>
</dbReference>
<keyword evidence="3 11" id="KW-0349">Heme</keyword>
<dbReference type="SUPFAM" id="SSF48264">
    <property type="entry name" value="Cytochrome P450"/>
    <property type="match status" value="1"/>
</dbReference>
<feature type="binding site" description="axial binding residue" evidence="11">
    <location>
        <position position="458"/>
    </location>
    <ligand>
        <name>heme</name>
        <dbReference type="ChEBI" id="CHEBI:30413"/>
    </ligand>
    <ligandPart>
        <name>Fe</name>
        <dbReference type="ChEBI" id="CHEBI:18248"/>
    </ligandPart>
</feature>
<dbReference type="PANTHER" id="PTHR47947">
    <property type="entry name" value="CYTOCHROME P450 82C3-RELATED"/>
    <property type="match status" value="1"/>
</dbReference>
<proteinExistence type="inferred from homology"/>
<evidence type="ECO:0000256" key="10">
    <source>
        <dbReference type="ARBA" id="ARBA00023136"/>
    </source>
</evidence>
<keyword evidence="15" id="KW-1185">Reference proteome</keyword>
<gene>
    <name evidence="14" type="ORF">DCAF_LOCUS12535</name>
</gene>
<keyword evidence="9 12" id="KW-0503">Monooxygenase</keyword>
<dbReference type="Proteomes" id="UP001314170">
    <property type="component" value="Unassembled WGS sequence"/>
</dbReference>
<evidence type="ECO:0000313" key="14">
    <source>
        <dbReference type="EMBL" id="CAK7337500.1"/>
    </source>
</evidence>
<comment type="subcellular location">
    <subcellularLocation>
        <location evidence="1">Membrane</location>
        <topology evidence="1">Single-pass membrane protein</topology>
    </subcellularLocation>
</comment>
<evidence type="ECO:0000313" key="15">
    <source>
        <dbReference type="Proteomes" id="UP001314170"/>
    </source>
</evidence>
<dbReference type="InterPro" id="IPR036396">
    <property type="entry name" value="Cyt_P450_sf"/>
</dbReference>
<keyword evidence="10 13" id="KW-0472">Membrane</keyword>
<dbReference type="InterPro" id="IPR050651">
    <property type="entry name" value="Plant_Cytochrome_P450_Monoox"/>
</dbReference>
<dbReference type="GO" id="GO:0020037">
    <property type="term" value="F:heme binding"/>
    <property type="evidence" value="ECO:0007669"/>
    <property type="project" value="InterPro"/>
</dbReference>
<dbReference type="GO" id="GO:0016020">
    <property type="term" value="C:membrane"/>
    <property type="evidence" value="ECO:0007669"/>
    <property type="project" value="UniProtKB-SubCell"/>
</dbReference>
<evidence type="ECO:0000256" key="13">
    <source>
        <dbReference type="SAM" id="Phobius"/>
    </source>
</evidence>
<comment type="caution">
    <text evidence="14">The sequence shown here is derived from an EMBL/GenBank/DDBJ whole genome shotgun (WGS) entry which is preliminary data.</text>
</comment>
<sequence length="520" mass="59095">MDLSSHLLAISPVLALVLWYTLRRVREHRYKTEKGLSAPEPSGALPLIGHLHLLGAQKTLARTLGAMADKYGPIFRFRLGKHPTVVVCNAEAIKECFTVNDRILSSRSRASQVEYLGYNFASFAFAKGPLWREMRKIVTIQLLSSHRLKSLRQVQISEVNTFIKDLYLLGNNNKQGSTKIVISECFERMILNIITRMISGKRYFSNATAENEGKRIRKLMKEFSYVGGVFVHSDYIPFLGWMKNFLGSVKDLKRVSREMDSLMESWIQEHKLKRLESTENSNKMDFIDVLLSLLDDSLFGYSRETIIKATVTSLIIAGSDTTSITLTWILSNLLNNRRSLQLAQEELDLKVGKERWAEDSDIGKLVYIQAIVKETLRLYPAAPISVPHEATEDCYIAGYHIPKGTRLFPNLWKLHRDPNMWSNPDEFMPERFLTDKANVDVSGQHFEFIPFGSGRRSCPGITFALQMIHLTVARLLQGFDMETPTGGPVDMTEAAGFTLPKETPLEIQIIPRLSPELYEC</sequence>
<dbReference type="InterPro" id="IPR001128">
    <property type="entry name" value="Cyt_P450"/>
</dbReference>
<dbReference type="InterPro" id="IPR002401">
    <property type="entry name" value="Cyt_P450_E_grp-I"/>
</dbReference>
<dbReference type="CDD" id="cd20654">
    <property type="entry name" value="CYP82"/>
    <property type="match status" value="1"/>
</dbReference>
<dbReference type="AlphaFoldDB" id="A0AAV1RL94"/>
<keyword evidence="6 13" id="KW-1133">Transmembrane helix</keyword>
<dbReference type="EMBL" id="CAWUPB010001087">
    <property type="protein sequence ID" value="CAK7337500.1"/>
    <property type="molecule type" value="Genomic_DNA"/>
</dbReference>
<dbReference type="PRINTS" id="PR00385">
    <property type="entry name" value="P450"/>
</dbReference>
<evidence type="ECO:0000256" key="3">
    <source>
        <dbReference type="ARBA" id="ARBA00022617"/>
    </source>
</evidence>
<comment type="similarity">
    <text evidence="2 12">Belongs to the cytochrome P450 family.</text>
</comment>
<keyword evidence="8 11" id="KW-0408">Iron</keyword>
<keyword evidence="5 11" id="KW-0479">Metal-binding</keyword>